<organism evidence="2">
    <name type="scientific">Anguilla anguilla</name>
    <name type="common">European freshwater eel</name>
    <name type="synonym">Muraena anguilla</name>
    <dbReference type="NCBI Taxonomy" id="7936"/>
    <lineage>
        <taxon>Eukaryota</taxon>
        <taxon>Metazoa</taxon>
        <taxon>Chordata</taxon>
        <taxon>Craniata</taxon>
        <taxon>Vertebrata</taxon>
        <taxon>Euteleostomi</taxon>
        <taxon>Actinopterygii</taxon>
        <taxon>Neopterygii</taxon>
        <taxon>Teleostei</taxon>
        <taxon>Anguilliformes</taxon>
        <taxon>Anguillidae</taxon>
        <taxon>Anguilla</taxon>
    </lineage>
</organism>
<feature type="region of interest" description="Disordered" evidence="1">
    <location>
        <begin position="1"/>
        <end position="21"/>
    </location>
</feature>
<dbReference type="AlphaFoldDB" id="A0A0E9PH53"/>
<protein>
    <submittedName>
        <fullName evidence="2">Uncharacterized protein</fullName>
    </submittedName>
</protein>
<name>A0A0E9PH53_ANGAN</name>
<evidence type="ECO:0000313" key="2">
    <source>
        <dbReference type="EMBL" id="JAH03390.1"/>
    </source>
</evidence>
<reference evidence="2" key="2">
    <citation type="journal article" date="2015" name="Fish Shellfish Immunol.">
        <title>Early steps in the European eel (Anguilla anguilla)-Vibrio vulnificus interaction in the gills: Role of the RtxA13 toxin.</title>
        <authorList>
            <person name="Callol A."/>
            <person name="Pajuelo D."/>
            <person name="Ebbesson L."/>
            <person name="Teles M."/>
            <person name="MacKenzie S."/>
            <person name="Amaro C."/>
        </authorList>
    </citation>
    <scope>NUCLEOTIDE SEQUENCE</scope>
</reference>
<evidence type="ECO:0000256" key="1">
    <source>
        <dbReference type="SAM" id="MobiDB-lite"/>
    </source>
</evidence>
<accession>A0A0E9PH53</accession>
<sequence length="21" mass="2424">MLHNFAPWCPQKGSHPVPCHH</sequence>
<dbReference type="EMBL" id="GBXM01105187">
    <property type="protein sequence ID" value="JAH03390.1"/>
    <property type="molecule type" value="Transcribed_RNA"/>
</dbReference>
<reference evidence="2" key="1">
    <citation type="submission" date="2014-11" db="EMBL/GenBank/DDBJ databases">
        <authorList>
            <person name="Amaro Gonzalez C."/>
        </authorList>
    </citation>
    <scope>NUCLEOTIDE SEQUENCE</scope>
</reference>
<proteinExistence type="predicted"/>